<evidence type="ECO:0000256" key="5">
    <source>
        <dbReference type="ARBA" id="ARBA00022729"/>
    </source>
</evidence>
<comment type="catalytic activity">
    <reaction evidence="14 15">
        <text>[(1-&gt;4)-beta-D-glucosyl]n+m + reduced acceptor + O2 = 4-dehydro-beta-D-glucosyl-[(1-&gt;4)-beta-D-glucosyl]n-1 + [(1-&gt;4)-beta-D-glucosyl]m + acceptor + H2O.</text>
        <dbReference type="EC" id="1.14.99.56"/>
    </reaction>
</comment>
<comment type="similarity">
    <text evidence="13">Belongs to the polysaccharide monooxygenase AA9 family.</text>
</comment>
<proteinExistence type="inferred from homology"/>
<dbReference type="eggNOG" id="ENOG502QRTW">
    <property type="taxonomic scope" value="Eukaryota"/>
</dbReference>
<evidence type="ECO:0000256" key="6">
    <source>
        <dbReference type="ARBA" id="ARBA00023001"/>
    </source>
</evidence>
<evidence type="ECO:0000259" key="18">
    <source>
        <dbReference type="PROSITE" id="PS51164"/>
    </source>
</evidence>
<evidence type="ECO:0000256" key="12">
    <source>
        <dbReference type="ARBA" id="ARBA00023326"/>
    </source>
</evidence>
<dbReference type="GO" id="GO:0008810">
    <property type="term" value="F:cellulase activity"/>
    <property type="evidence" value="ECO:0007669"/>
    <property type="project" value="UniProtKB-UniRule"/>
</dbReference>
<feature type="chain" id="PRO_5004547910" description="AA9 family lytic polysaccharide monooxygenase" evidence="17">
    <location>
        <begin position="19"/>
        <end position="335"/>
    </location>
</feature>
<dbReference type="OMA" id="YYSQCAP"/>
<feature type="domain" description="CBM1" evidence="18">
    <location>
        <begin position="300"/>
        <end position="335"/>
    </location>
</feature>
<keyword evidence="20" id="KW-1185">Reference proteome</keyword>
<organism evidence="19 20">
    <name type="scientific">Dactylellina haptotyla (strain CBS 200.50)</name>
    <name type="common">Nematode-trapping fungus</name>
    <name type="synonym">Monacrosporium haptotylum</name>
    <dbReference type="NCBI Taxonomy" id="1284197"/>
    <lineage>
        <taxon>Eukaryota</taxon>
        <taxon>Fungi</taxon>
        <taxon>Dikarya</taxon>
        <taxon>Ascomycota</taxon>
        <taxon>Pezizomycotina</taxon>
        <taxon>Orbiliomycetes</taxon>
        <taxon>Orbiliales</taxon>
        <taxon>Orbiliaceae</taxon>
        <taxon>Dactylellina</taxon>
    </lineage>
</organism>
<dbReference type="STRING" id="1284197.S8AEV7"/>
<dbReference type="Proteomes" id="UP000015100">
    <property type="component" value="Unassembled WGS sequence"/>
</dbReference>
<evidence type="ECO:0000313" key="20">
    <source>
        <dbReference type="Proteomes" id="UP000015100"/>
    </source>
</evidence>
<keyword evidence="3 15" id="KW-0964">Secreted</keyword>
<keyword evidence="11 15" id="KW-0119">Carbohydrate metabolism</keyword>
<keyword evidence="8" id="KW-0186">Copper</keyword>
<dbReference type="SUPFAM" id="SSF57180">
    <property type="entry name" value="Cellulose-binding domain"/>
    <property type="match status" value="1"/>
</dbReference>
<evidence type="ECO:0000256" key="17">
    <source>
        <dbReference type="SAM" id="SignalP"/>
    </source>
</evidence>
<keyword evidence="6 15" id="KW-0136">Cellulose degradation</keyword>
<evidence type="ECO:0000256" key="1">
    <source>
        <dbReference type="ARBA" id="ARBA00001973"/>
    </source>
</evidence>
<dbReference type="PANTHER" id="PTHR33353">
    <property type="entry name" value="PUTATIVE (AFU_ORTHOLOGUE AFUA_1G12560)-RELATED"/>
    <property type="match status" value="1"/>
</dbReference>
<dbReference type="GO" id="GO:0004497">
    <property type="term" value="F:monooxygenase activity"/>
    <property type="evidence" value="ECO:0007669"/>
    <property type="project" value="UniProtKB-KW"/>
</dbReference>
<name>S8AEV7_DACHA</name>
<dbReference type="EC" id="1.14.99.56" evidence="15"/>
<protein>
    <recommendedName>
        <fullName evidence="15">AA9 family lytic polysaccharide monooxygenase</fullName>
        <ecNumber evidence="15">1.14.99.56</ecNumber>
    </recommendedName>
    <alternativeName>
        <fullName evidence="15">Endo-beta-1,4-glucanase</fullName>
    </alternativeName>
    <alternativeName>
        <fullName evidence="15">Glycosyl hydrolase 61 family protein</fullName>
    </alternativeName>
</protein>
<feature type="compositionally biased region" description="Low complexity" evidence="16">
    <location>
        <begin position="266"/>
        <end position="295"/>
    </location>
</feature>
<dbReference type="InterPro" id="IPR000254">
    <property type="entry name" value="CBD"/>
</dbReference>
<comment type="domain">
    <text evidence="15">Has a modular structure: an endo-beta-1,4-glucanase catalytic module at the N-terminus, a linker rich in serines and threonines, and a C-terminal carbohydrate-binding module (CBM).</text>
</comment>
<sequence>MKTTFSFLTAFIVGKVTAHATFQQMWVNGVDQGSSCARLPLSNNPIGSVTSTDIRCNAGPPSPVGGKCSVNAGGTVIVEMHQQNGDRSCSNEAIGGAHYGPVIVYISKVSDSSTASGDGDWYKIYEDGWAAAPGSSNGDGDYWGTKDMNKCCGKVGVKIPSSIPSGDYLLRAEVIALHAAGPSGGAQPYVTCYQLTITGGSGSLPSGGVKFPGAYSANDPGIAVSIHGSMSSYKVPGPAVISGGTVANAGSVTCPATGGGVGGGTTLTTTTRTTTTQAGTTRTTTTTTRSTTTPSSGGGGTCSQWGQCGGSGWTGCTSCGSFKCVILNPYYSQCQ</sequence>
<feature type="region of interest" description="Disordered" evidence="16">
    <location>
        <begin position="263"/>
        <end position="300"/>
    </location>
</feature>
<evidence type="ECO:0000256" key="4">
    <source>
        <dbReference type="ARBA" id="ARBA00022723"/>
    </source>
</evidence>
<keyword evidence="5 17" id="KW-0732">Signal</keyword>
<keyword evidence="7" id="KW-0560">Oxidoreductase</keyword>
<evidence type="ECO:0000256" key="10">
    <source>
        <dbReference type="ARBA" id="ARBA00023157"/>
    </source>
</evidence>
<evidence type="ECO:0000256" key="14">
    <source>
        <dbReference type="ARBA" id="ARBA00045077"/>
    </source>
</evidence>
<evidence type="ECO:0000313" key="19">
    <source>
        <dbReference type="EMBL" id="EPS41590.1"/>
    </source>
</evidence>
<evidence type="ECO:0000256" key="7">
    <source>
        <dbReference type="ARBA" id="ARBA00023002"/>
    </source>
</evidence>
<evidence type="ECO:0000256" key="9">
    <source>
        <dbReference type="ARBA" id="ARBA00023033"/>
    </source>
</evidence>
<keyword evidence="12 15" id="KW-0624">Polysaccharide degradation</keyword>
<dbReference type="Gene3D" id="2.70.50.70">
    <property type="match status" value="1"/>
</dbReference>
<dbReference type="SMART" id="SM00236">
    <property type="entry name" value="fCBD"/>
    <property type="match status" value="1"/>
</dbReference>
<reference evidence="19 20" key="1">
    <citation type="journal article" date="2013" name="PLoS Genet.">
        <title>Genomic mechanisms accounting for the adaptation to parasitism in nematode-trapping fungi.</title>
        <authorList>
            <person name="Meerupati T."/>
            <person name="Andersson K.M."/>
            <person name="Friman E."/>
            <person name="Kumar D."/>
            <person name="Tunlid A."/>
            <person name="Ahren D."/>
        </authorList>
    </citation>
    <scope>NUCLEOTIDE SEQUENCE [LARGE SCALE GENOMIC DNA]</scope>
    <source>
        <strain evidence="19 20">CBS 200.50</strain>
    </source>
</reference>
<evidence type="ECO:0000256" key="13">
    <source>
        <dbReference type="ARBA" id="ARBA00044502"/>
    </source>
</evidence>
<dbReference type="InterPro" id="IPR005103">
    <property type="entry name" value="AA9_LPMO"/>
</dbReference>
<evidence type="ECO:0000256" key="15">
    <source>
        <dbReference type="RuleBase" id="RU368122"/>
    </source>
</evidence>
<dbReference type="InterPro" id="IPR049892">
    <property type="entry name" value="AA9"/>
</dbReference>
<keyword evidence="4" id="KW-0479">Metal-binding</keyword>
<dbReference type="CDD" id="cd21175">
    <property type="entry name" value="LPMO_AA9"/>
    <property type="match status" value="1"/>
</dbReference>
<evidence type="ECO:0000256" key="3">
    <source>
        <dbReference type="ARBA" id="ARBA00022525"/>
    </source>
</evidence>
<keyword evidence="9" id="KW-0503">Monooxygenase</keyword>
<dbReference type="OrthoDB" id="3238762at2759"/>
<dbReference type="HOGENOM" id="CLU_031730_0_1_1"/>
<gene>
    <name evidence="19" type="ORF">H072_4518</name>
</gene>
<dbReference type="PROSITE" id="PS51164">
    <property type="entry name" value="CBM1_2"/>
    <property type="match status" value="1"/>
</dbReference>
<dbReference type="Pfam" id="PF03443">
    <property type="entry name" value="AA9"/>
    <property type="match status" value="1"/>
</dbReference>
<comment type="subcellular location">
    <subcellularLocation>
        <location evidence="2 15">Secreted</location>
    </subcellularLocation>
</comment>
<dbReference type="EMBL" id="AQGS01000236">
    <property type="protein sequence ID" value="EPS41590.1"/>
    <property type="molecule type" value="Genomic_DNA"/>
</dbReference>
<feature type="signal peptide" evidence="17">
    <location>
        <begin position="1"/>
        <end position="18"/>
    </location>
</feature>
<dbReference type="Pfam" id="PF00734">
    <property type="entry name" value="CBM_1"/>
    <property type="match status" value="1"/>
</dbReference>
<dbReference type="GO" id="GO:0030245">
    <property type="term" value="P:cellulose catabolic process"/>
    <property type="evidence" value="ECO:0007669"/>
    <property type="project" value="UniProtKB-UniRule"/>
</dbReference>
<reference evidence="20" key="2">
    <citation type="submission" date="2013-04" db="EMBL/GenBank/DDBJ databases">
        <title>Genomic mechanisms accounting for the adaptation to parasitism in nematode-trapping fungi.</title>
        <authorList>
            <person name="Ahren D.G."/>
        </authorList>
    </citation>
    <scope>NUCLEOTIDE SEQUENCE [LARGE SCALE GENOMIC DNA]</scope>
    <source>
        <strain evidence="20">CBS 200.50</strain>
    </source>
</reference>
<dbReference type="PANTHER" id="PTHR33353:SF9">
    <property type="entry name" value="ENDOGLUCANASE II"/>
    <property type="match status" value="1"/>
</dbReference>
<evidence type="ECO:0000256" key="11">
    <source>
        <dbReference type="ARBA" id="ARBA00023277"/>
    </source>
</evidence>
<dbReference type="InterPro" id="IPR035971">
    <property type="entry name" value="CBD_sf"/>
</dbReference>
<dbReference type="PROSITE" id="PS00562">
    <property type="entry name" value="CBM1_1"/>
    <property type="match status" value="1"/>
</dbReference>
<evidence type="ECO:0000256" key="8">
    <source>
        <dbReference type="ARBA" id="ARBA00023008"/>
    </source>
</evidence>
<dbReference type="GO" id="GO:0005576">
    <property type="term" value="C:extracellular region"/>
    <property type="evidence" value="ECO:0007669"/>
    <property type="project" value="UniProtKB-SubCell"/>
</dbReference>
<dbReference type="GO" id="GO:0030248">
    <property type="term" value="F:cellulose binding"/>
    <property type="evidence" value="ECO:0007669"/>
    <property type="project" value="UniProtKB-UniRule"/>
</dbReference>
<evidence type="ECO:0000256" key="16">
    <source>
        <dbReference type="SAM" id="MobiDB-lite"/>
    </source>
</evidence>
<comment type="caution">
    <text evidence="19">The sequence shown here is derived from an EMBL/GenBank/DDBJ whole genome shotgun (WGS) entry which is preliminary data.</text>
</comment>
<comment type="function">
    <text evidence="15">Lytic polysaccharide monooxygenase (LMPO) that depolymerizes crystalline and amorphous polysaccharides via the oxidation of scissile alpha- or beta-(1-4)-glycosidic bonds, yielding C1 and/or C4 oxidation products. Catalysis by LPMOs requires the reduction of the active-site copper from Cu(II) to Cu(I) by a reducing agent and H(2)O(2) or O(2) as a cosubstrate.</text>
</comment>
<evidence type="ECO:0000256" key="2">
    <source>
        <dbReference type="ARBA" id="ARBA00004613"/>
    </source>
</evidence>
<dbReference type="AlphaFoldDB" id="S8AEV7"/>
<comment type="cofactor">
    <cofactor evidence="1">
        <name>Cu(2+)</name>
        <dbReference type="ChEBI" id="CHEBI:29036"/>
    </cofactor>
</comment>
<accession>S8AEV7</accession>
<keyword evidence="10 15" id="KW-1015">Disulfide bond</keyword>
<dbReference type="GO" id="GO:0046872">
    <property type="term" value="F:metal ion binding"/>
    <property type="evidence" value="ECO:0007669"/>
    <property type="project" value="UniProtKB-KW"/>
</dbReference>